<dbReference type="Gene3D" id="3.40.50.200">
    <property type="entry name" value="Peptidase S8/S53 domain"/>
    <property type="match status" value="1"/>
</dbReference>
<dbReference type="AlphaFoldDB" id="A0A1E7FLZ6"/>
<dbReference type="Proteomes" id="UP000095751">
    <property type="component" value="Unassembled WGS sequence"/>
</dbReference>
<protein>
    <recommendedName>
        <fullName evidence="2">subtilisin</fullName>
        <ecNumber evidence="2">3.4.21.62</ecNumber>
    </recommendedName>
</protein>
<evidence type="ECO:0000256" key="1">
    <source>
        <dbReference type="ARBA" id="ARBA00023529"/>
    </source>
</evidence>
<dbReference type="OrthoDB" id="47926at2759"/>
<dbReference type="InterPro" id="IPR036852">
    <property type="entry name" value="Peptidase_S8/S53_dom_sf"/>
</dbReference>
<dbReference type="GO" id="GO:0006508">
    <property type="term" value="P:proteolysis"/>
    <property type="evidence" value="ECO:0007669"/>
    <property type="project" value="InterPro"/>
</dbReference>
<dbReference type="EC" id="3.4.21.62" evidence="2"/>
<sequence>MMFIKTSAFAFVLAIGTSSTPSALFATAAESDPRQNTIIKQIIKNLDNNGSTSNGSTSNGSKLSAAGLDEENLRWKEIDGTMMLAVDIVTTSSYPDADTTMRSELEALGGVVVTACYEYICGGYMDLSVLYDMEDLPSVASINPSIMNTSRAMIGNDARVLRPSTNNGKNNCSQATKEVVGSKIALQIPRILQEYPELKGGGLKIGIISDSFNAIGDYDSDIECGFLPDDVEILKDDPSGTDEGRGMAQVIYASAKDIKIAFYGPDNMADFAVGIMKLKEAGCDVIVDDLSTADEPLFQTGMIAKAANSVVENDSIPYFTAMFNNDGGAWVGGPYKSGPCPAWVPQNEVKSCHVFENGKRSQTISGGDGFGDFQWDSPYKSAGPIGSFTDINIYIAGSSDDFYCEACSGREDNIGKDPIEFWGLPKGIDYQLAIALIDGPEPSIMKWGSFNQGRESYKKVDPKLNASPFCPHGNTPLVSAVGAAFDTQAFPSLVKESFSSSGGVGSQPIYFDNNGIRYKKPRNYEKPNIIGPDGSQTSFFAEKLDPLAGTTAGPEDGFRFFGTSCGAPNVAVLALLLRQVDKTLTPKEIYNILERTAIDMDEPGFDYETGYGFVNGYLAILEATKMKQKSEKSTSKKSKKGKKSKNEKISNSDKFAYCDYTDTN</sequence>
<feature type="region of interest" description="Disordered" evidence="3">
    <location>
        <begin position="626"/>
        <end position="648"/>
    </location>
</feature>
<feature type="chain" id="PRO_5009193254" description="subtilisin" evidence="4">
    <location>
        <begin position="20"/>
        <end position="664"/>
    </location>
</feature>
<evidence type="ECO:0000256" key="2">
    <source>
        <dbReference type="ARBA" id="ARBA00023619"/>
    </source>
</evidence>
<comment type="catalytic activity">
    <reaction evidence="1">
        <text>Hydrolysis of proteins with broad specificity for peptide bonds, and a preference for a large uncharged residue in P1. Hydrolyzes peptide amides.</text>
        <dbReference type="EC" id="3.4.21.62"/>
    </reaction>
</comment>
<evidence type="ECO:0000313" key="5">
    <source>
        <dbReference type="EMBL" id="OEU19189.1"/>
    </source>
</evidence>
<keyword evidence="6" id="KW-1185">Reference proteome</keyword>
<dbReference type="CDD" id="cd05562">
    <property type="entry name" value="Peptidases_S53_like"/>
    <property type="match status" value="1"/>
</dbReference>
<reference evidence="5 6" key="1">
    <citation type="submission" date="2016-09" db="EMBL/GenBank/DDBJ databases">
        <title>Extensive genetic diversity and differential bi-allelic expression allows diatom success in the polar Southern Ocean.</title>
        <authorList>
            <consortium name="DOE Joint Genome Institute"/>
            <person name="Mock T."/>
            <person name="Otillar R.P."/>
            <person name="Strauss J."/>
            <person name="Dupont C."/>
            <person name="Frickenhaus S."/>
            <person name="Maumus F."/>
            <person name="Mcmullan M."/>
            <person name="Sanges R."/>
            <person name="Schmutz J."/>
            <person name="Toseland A."/>
            <person name="Valas R."/>
            <person name="Veluchamy A."/>
            <person name="Ward B.J."/>
            <person name="Allen A."/>
            <person name="Barry K."/>
            <person name="Falciatore A."/>
            <person name="Ferrante M."/>
            <person name="Fortunato A.E."/>
            <person name="Gloeckner G."/>
            <person name="Gruber A."/>
            <person name="Hipkin R."/>
            <person name="Janech M."/>
            <person name="Kroth P."/>
            <person name="Leese F."/>
            <person name="Lindquist E."/>
            <person name="Lyon B.R."/>
            <person name="Martin J."/>
            <person name="Mayer C."/>
            <person name="Parker M."/>
            <person name="Quesneville H."/>
            <person name="Raymond J."/>
            <person name="Uhlig C."/>
            <person name="Valentin K.U."/>
            <person name="Worden A.Z."/>
            <person name="Armbrust E.V."/>
            <person name="Bowler C."/>
            <person name="Green B."/>
            <person name="Moulton V."/>
            <person name="Van Oosterhout C."/>
            <person name="Grigoriev I."/>
        </authorList>
    </citation>
    <scope>NUCLEOTIDE SEQUENCE [LARGE SCALE GENOMIC DNA]</scope>
    <source>
        <strain evidence="5 6">CCMP1102</strain>
    </source>
</reference>
<feature type="signal peptide" evidence="4">
    <location>
        <begin position="1"/>
        <end position="19"/>
    </location>
</feature>
<keyword evidence="4" id="KW-0732">Signal</keyword>
<dbReference type="GO" id="GO:0004252">
    <property type="term" value="F:serine-type endopeptidase activity"/>
    <property type="evidence" value="ECO:0007669"/>
    <property type="project" value="UniProtKB-EC"/>
</dbReference>
<dbReference type="InterPro" id="IPR034075">
    <property type="entry name" value="Glr3161-like_dom"/>
</dbReference>
<dbReference type="KEGG" id="fcy:FRACYDRAFT_237480"/>
<accession>A0A1E7FLZ6</accession>
<evidence type="ECO:0000256" key="3">
    <source>
        <dbReference type="SAM" id="MobiDB-lite"/>
    </source>
</evidence>
<dbReference type="InParanoid" id="A0A1E7FLZ6"/>
<evidence type="ECO:0000256" key="4">
    <source>
        <dbReference type="SAM" id="SignalP"/>
    </source>
</evidence>
<gene>
    <name evidence="5" type="ORF">FRACYDRAFT_237480</name>
</gene>
<dbReference type="SUPFAM" id="SSF52743">
    <property type="entry name" value="Subtilisin-like"/>
    <property type="match status" value="1"/>
</dbReference>
<dbReference type="EMBL" id="KV784356">
    <property type="protein sequence ID" value="OEU19189.1"/>
    <property type="molecule type" value="Genomic_DNA"/>
</dbReference>
<evidence type="ECO:0000313" key="6">
    <source>
        <dbReference type="Proteomes" id="UP000095751"/>
    </source>
</evidence>
<name>A0A1E7FLZ6_9STRA</name>
<proteinExistence type="predicted"/>
<organism evidence="5 6">
    <name type="scientific">Fragilariopsis cylindrus CCMP1102</name>
    <dbReference type="NCBI Taxonomy" id="635003"/>
    <lineage>
        <taxon>Eukaryota</taxon>
        <taxon>Sar</taxon>
        <taxon>Stramenopiles</taxon>
        <taxon>Ochrophyta</taxon>
        <taxon>Bacillariophyta</taxon>
        <taxon>Bacillariophyceae</taxon>
        <taxon>Bacillariophycidae</taxon>
        <taxon>Bacillariales</taxon>
        <taxon>Bacillariaceae</taxon>
        <taxon>Fragilariopsis</taxon>
    </lineage>
</organism>